<evidence type="ECO:0000313" key="3">
    <source>
        <dbReference type="EMBL" id="OUI94692.1"/>
    </source>
</evidence>
<sequence length="266" mass="30087">MNILIPMAGAGSRFSQEGYTQHKPVIPTTLRRTGQKAPMVVAAVEDLPVDPQESNNNITFVVRDFHISDGVTKTISKYYNKAQYVSVNQLTQGQASTCLLARDYINTPEPLMIAACDNGMDLDTTEFKKVADKADALIFTFRNNEAVCAKPEAYGWVQTEGTKALGVSIKKPLSDNPTQDHAVVGTFWFRHGSDFVDAAETMIAANDRINDEFYVDQVFKYLINSGLNVHIFEIDRYLCWGTPNDYELYENTIEYWRNFLVEEKKR</sequence>
<name>A0A252AW43_9PROT</name>
<reference evidence="3" key="2">
    <citation type="submission" date="2014-06" db="EMBL/GenBank/DDBJ databases">
        <authorList>
            <person name="Ju J."/>
            <person name="Zhang J."/>
        </authorList>
    </citation>
    <scope>NUCLEOTIDE SEQUENCE [LARGE SCALE GENOMIC DNA]</scope>
    <source>
        <strain evidence="3">DmL_051</strain>
    </source>
</reference>
<dbReference type="GO" id="GO:0016740">
    <property type="term" value="F:transferase activity"/>
    <property type="evidence" value="ECO:0007669"/>
    <property type="project" value="UniProtKB-KW"/>
</dbReference>
<dbReference type="InterPro" id="IPR029044">
    <property type="entry name" value="Nucleotide-diphossugar_trans"/>
</dbReference>
<evidence type="ECO:0000313" key="4">
    <source>
        <dbReference type="Proteomes" id="UP000032673"/>
    </source>
</evidence>
<dbReference type="Proteomes" id="UP000032673">
    <property type="component" value="Unassembled WGS sequence"/>
</dbReference>
<dbReference type="AlphaFoldDB" id="A0A252AW43"/>
<dbReference type="SUPFAM" id="SSF53448">
    <property type="entry name" value="Nucleotide-diphospho-sugar transferases"/>
    <property type="match status" value="1"/>
</dbReference>
<dbReference type="Proteomes" id="UP000194641">
    <property type="component" value="Unassembled WGS sequence"/>
</dbReference>
<protein>
    <submittedName>
        <fullName evidence="2">Glycosyl transferase family 2</fullName>
    </submittedName>
    <submittedName>
        <fullName evidence="3">Nucleotidyltransferase</fullName>
    </submittedName>
</protein>
<dbReference type="EMBL" id="BJXQ01000006">
    <property type="protein sequence ID" value="GEN03235.1"/>
    <property type="molecule type" value="Genomic_DNA"/>
</dbReference>
<keyword evidence="4" id="KW-1185">Reference proteome</keyword>
<evidence type="ECO:0000313" key="1">
    <source>
        <dbReference type="EMBL" id="GAN62489.1"/>
    </source>
</evidence>
<reference evidence="2 6" key="4">
    <citation type="submission" date="2019-07" db="EMBL/GenBank/DDBJ databases">
        <title>Whole genome shotgun sequence of Acetobacter indonesiensis NBRC 16471.</title>
        <authorList>
            <person name="Hosoyama A."/>
            <person name="Uohara A."/>
            <person name="Ohji S."/>
            <person name="Ichikawa N."/>
        </authorList>
    </citation>
    <scope>NUCLEOTIDE SEQUENCE [LARGE SCALE GENOMIC DNA]</scope>
    <source>
        <strain evidence="2 6">NBRC 16471</strain>
    </source>
</reference>
<dbReference type="Proteomes" id="UP000321104">
    <property type="component" value="Unassembled WGS sequence"/>
</dbReference>
<dbReference type="RefSeq" id="WP_048845006.1">
    <property type="nucleotide sequence ID" value="NZ_BAMW01000007.1"/>
</dbReference>
<dbReference type="EMBL" id="JOPA01000015">
    <property type="protein sequence ID" value="OUI94692.1"/>
    <property type="molecule type" value="Genomic_DNA"/>
</dbReference>
<gene>
    <name evidence="1" type="ORF">Abin_007_179</name>
    <name evidence="2" type="ORF">AIN02nite_12600</name>
    <name evidence="3" type="ORF">HK17_03920</name>
</gene>
<dbReference type="Gene3D" id="3.90.550.10">
    <property type="entry name" value="Spore Coat Polysaccharide Biosynthesis Protein SpsA, Chain A"/>
    <property type="match status" value="1"/>
</dbReference>
<evidence type="ECO:0000313" key="2">
    <source>
        <dbReference type="EMBL" id="GEN03235.1"/>
    </source>
</evidence>
<comment type="caution">
    <text evidence="3">The sequence shown here is derived from an EMBL/GenBank/DDBJ whole genome shotgun (WGS) entry which is preliminary data.</text>
</comment>
<evidence type="ECO:0000313" key="5">
    <source>
        <dbReference type="Proteomes" id="UP000194641"/>
    </source>
</evidence>
<dbReference type="EMBL" id="BAMW01000007">
    <property type="protein sequence ID" value="GAN62489.1"/>
    <property type="molecule type" value="Genomic_DNA"/>
</dbReference>
<accession>A0A252AW43</accession>
<proteinExistence type="predicted"/>
<evidence type="ECO:0000313" key="6">
    <source>
        <dbReference type="Proteomes" id="UP000321104"/>
    </source>
</evidence>
<reference evidence="5" key="3">
    <citation type="submission" date="2014-06" db="EMBL/GenBank/DDBJ databases">
        <authorList>
            <person name="Winans N.J."/>
            <person name="Newell P.D."/>
            <person name="Douglas A.E."/>
        </authorList>
    </citation>
    <scope>NUCLEOTIDE SEQUENCE [LARGE SCALE GENOMIC DNA]</scope>
</reference>
<reference evidence="1 4" key="1">
    <citation type="submission" date="2012-11" db="EMBL/GenBank/DDBJ databases">
        <title>Whole genome sequence of Acetobacter indonesiensis 5H-1.</title>
        <authorList>
            <person name="Azuma Y."/>
            <person name="Higashiura N."/>
            <person name="Hirakawa H."/>
            <person name="Matsushita K."/>
        </authorList>
    </citation>
    <scope>NUCLEOTIDE SEQUENCE [LARGE SCALE GENOMIC DNA]</scope>
    <source>
        <strain evidence="1 4">5H-1</strain>
    </source>
</reference>
<organism evidence="3 5">
    <name type="scientific">Acetobacter indonesiensis</name>
    <dbReference type="NCBI Taxonomy" id="104101"/>
    <lineage>
        <taxon>Bacteria</taxon>
        <taxon>Pseudomonadati</taxon>
        <taxon>Pseudomonadota</taxon>
        <taxon>Alphaproteobacteria</taxon>
        <taxon>Acetobacterales</taxon>
        <taxon>Acetobacteraceae</taxon>
        <taxon>Acetobacter</taxon>
    </lineage>
</organism>
<keyword evidence="3" id="KW-0808">Transferase</keyword>